<reference evidence="1" key="1">
    <citation type="submission" date="2021-03" db="EMBL/GenBank/DDBJ databases">
        <title>Draft genome sequence of rust myrtle Austropuccinia psidii MF-1, a brazilian biotype.</title>
        <authorList>
            <person name="Quecine M.C."/>
            <person name="Pachon D.M.R."/>
            <person name="Bonatelli M.L."/>
            <person name="Correr F.H."/>
            <person name="Franceschini L.M."/>
            <person name="Leite T.F."/>
            <person name="Margarido G.R.A."/>
            <person name="Almeida C.A."/>
            <person name="Ferrarezi J.A."/>
            <person name="Labate C.A."/>
        </authorList>
    </citation>
    <scope>NUCLEOTIDE SEQUENCE</scope>
    <source>
        <strain evidence="1">MF-1</strain>
    </source>
</reference>
<protein>
    <submittedName>
        <fullName evidence="1">Uncharacterized protein</fullName>
    </submittedName>
</protein>
<evidence type="ECO:0000313" key="2">
    <source>
        <dbReference type="Proteomes" id="UP000765509"/>
    </source>
</evidence>
<dbReference type="Proteomes" id="UP000765509">
    <property type="component" value="Unassembled WGS sequence"/>
</dbReference>
<dbReference type="AlphaFoldDB" id="A0A9Q3FNI9"/>
<feature type="non-terminal residue" evidence="1">
    <location>
        <position position="1"/>
    </location>
</feature>
<proteinExistence type="predicted"/>
<gene>
    <name evidence="1" type="ORF">O181_080242</name>
</gene>
<dbReference type="EMBL" id="AVOT02045172">
    <property type="protein sequence ID" value="MBW0540527.1"/>
    <property type="molecule type" value="Genomic_DNA"/>
</dbReference>
<name>A0A9Q3FNI9_9BASI</name>
<dbReference type="OrthoDB" id="97058at2759"/>
<evidence type="ECO:0000313" key="1">
    <source>
        <dbReference type="EMBL" id="MBW0540527.1"/>
    </source>
</evidence>
<sequence length="155" mass="17309">KMMQTKFVRIPQVDLGSVDPAQCVGDLVGVTQGEDGLVTIEGQSWILIPYKLWWAPRIIIKIKITIEGSDKETVLLPMLNSSNYSGWNLRLLFHLWSTDLLDLCEAPFSDGATVPATNKWIKASHQSIIIIASRLSHVVFLGVINNETKENSHLL</sequence>
<organism evidence="1 2">
    <name type="scientific">Austropuccinia psidii MF-1</name>
    <dbReference type="NCBI Taxonomy" id="1389203"/>
    <lineage>
        <taxon>Eukaryota</taxon>
        <taxon>Fungi</taxon>
        <taxon>Dikarya</taxon>
        <taxon>Basidiomycota</taxon>
        <taxon>Pucciniomycotina</taxon>
        <taxon>Pucciniomycetes</taxon>
        <taxon>Pucciniales</taxon>
        <taxon>Sphaerophragmiaceae</taxon>
        <taxon>Austropuccinia</taxon>
    </lineage>
</organism>
<accession>A0A9Q3FNI9</accession>
<keyword evidence="2" id="KW-1185">Reference proteome</keyword>
<comment type="caution">
    <text evidence="1">The sequence shown here is derived from an EMBL/GenBank/DDBJ whole genome shotgun (WGS) entry which is preliminary data.</text>
</comment>